<dbReference type="OrthoDB" id="7763451at2759"/>
<protein>
    <recommendedName>
        <fullName evidence="2">RRM domain-containing protein</fullName>
    </recommendedName>
</protein>
<dbReference type="AlphaFoldDB" id="A0A9D5CKT7"/>
<dbReference type="EMBL" id="JAGGNH010000004">
    <property type="protein sequence ID" value="KAJ0975238.1"/>
    <property type="molecule type" value="Genomic_DNA"/>
</dbReference>
<sequence>MSCRITMNSSVHVAEITNLSPSATERDVYDFFSFSGAIEHIEIIRSEEFSSTAYVTFNEHYALETAVLLTGGVIVDQHVSITRRGKSKENYYYDSMDIEAREFRNTPKEAVKMVDEVKTFMSKGYAISKDILSKAKEFDESHQVSATATSKVAELSKRIGLTDKITTGIDAVRSVDETLCVSKTAENVISSSYFAAGVLLLSDALSMASKLTADLANHGSRTFAENEDYEELFVNYKRQIRRL</sequence>
<dbReference type="InterPro" id="IPR035979">
    <property type="entry name" value="RBD_domain_sf"/>
</dbReference>
<organism evidence="3 5">
    <name type="scientific">Dioscorea zingiberensis</name>
    <dbReference type="NCBI Taxonomy" id="325984"/>
    <lineage>
        <taxon>Eukaryota</taxon>
        <taxon>Viridiplantae</taxon>
        <taxon>Streptophyta</taxon>
        <taxon>Embryophyta</taxon>
        <taxon>Tracheophyta</taxon>
        <taxon>Spermatophyta</taxon>
        <taxon>Magnoliopsida</taxon>
        <taxon>Liliopsida</taxon>
        <taxon>Dioscoreales</taxon>
        <taxon>Dioscoreaceae</taxon>
        <taxon>Dioscorea</taxon>
    </lineage>
</organism>
<accession>A0A9D5CKT7</accession>
<dbReference type="Proteomes" id="UP001085076">
    <property type="component" value="Miscellaneous, Linkage group lg04"/>
</dbReference>
<evidence type="ECO:0000313" key="4">
    <source>
        <dbReference type="EMBL" id="KAJ0975259.1"/>
    </source>
</evidence>
<reference evidence="3" key="1">
    <citation type="submission" date="2021-03" db="EMBL/GenBank/DDBJ databases">
        <authorList>
            <person name="Li Z."/>
            <person name="Yang C."/>
        </authorList>
    </citation>
    <scope>NUCLEOTIDE SEQUENCE</scope>
    <source>
        <strain evidence="3">Dzin_1.0</strain>
        <tissue evidence="3">Leaf</tissue>
    </source>
</reference>
<name>A0A9D5CKT7_9LILI</name>
<dbReference type="InterPro" id="IPR012677">
    <property type="entry name" value="Nucleotide-bd_a/b_plait_sf"/>
</dbReference>
<gene>
    <name evidence="3" type="ORF">J5N97_017203</name>
    <name evidence="4" type="ORF">J5N97_017224</name>
</gene>
<dbReference type="EMBL" id="JAGGNH010000004">
    <property type="protein sequence ID" value="KAJ0975259.1"/>
    <property type="molecule type" value="Genomic_DNA"/>
</dbReference>
<reference evidence="3" key="2">
    <citation type="journal article" date="2022" name="Hortic Res">
        <title>The genome of Dioscorea zingiberensis sheds light on the biosynthesis, origin and evolution of the medicinally important diosgenin saponins.</title>
        <authorList>
            <person name="Li Y."/>
            <person name="Tan C."/>
            <person name="Li Z."/>
            <person name="Guo J."/>
            <person name="Li S."/>
            <person name="Chen X."/>
            <person name="Wang C."/>
            <person name="Dai X."/>
            <person name="Yang H."/>
            <person name="Song W."/>
            <person name="Hou L."/>
            <person name="Xu J."/>
            <person name="Tong Z."/>
            <person name="Xu A."/>
            <person name="Yuan X."/>
            <person name="Wang W."/>
            <person name="Yang Q."/>
            <person name="Chen L."/>
            <person name="Sun Z."/>
            <person name="Wang K."/>
            <person name="Pan B."/>
            <person name="Chen J."/>
            <person name="Bao Y."/>
            <person name="Liu F."/>
            <person name="Qi X."/>
            <person name="Gang D.R."/>
            <person name="Wen J."/>
            <person name="Li J."/>
        </authorList>
    </citation>
    <scope>NUCLEOTIDE SEQUENCE</scope>
    <source>
        <strain evidence="3">Dzin_1.0</strain>
    </source>
</reference>
<dbReference type="PANTHER" id="PTHR32343">
    <property type="entry name" value="SERINE/ARGININE-RICH SPLICING FACTOR"/>
    <property type="match status" value="1"/>
</dbReference>
<dbReference type="Gene3D" id="3.30.70.330">
    <property type="match status" value="1"/>
</dbReference>
<proteinExistence type="predicted"/>
<dbReference type="PROSITE" id="PS50102">
    <property type="entry name" value="RRM"/>
    <property type="match status" value="1"/>
</dbReference>
<dbReference type="GO" id="GO:0003723">
    <property type="term" value="F:RNA binding"/>
    <property type="evidence" value="ECO:0007669"/>
    <property type="project" value="UniProtKB-UniRule"/>
</dbReference>
<dbReference type="PANTHER" id="PTHR32343:SF26">
    <property type="entry name" value="RNA-BINDING (RRM_RBD_RNP MOTIFS) FAMILY PROTEIN"/>
    <property type="match status" value="1"/>
</dbReference>
<evidence type="ECO:0000259" key="2">
    <source>
        <dbReference type="PROSITE" id="PS50102"/>
    </source>
</evidence>
<dbReference type="InterPro" id="IPR000504">
    <property type="entry name" value="RRM_dom"/>
</dbReference>
<keyword evidence="5" id="KW-1185">Reference proteome</keyword>
<evidence type="ECO:0000313" key="3">
    <source>
        <dbReference type="EMBL" id="KAJ0975238.1"/>
    </source>
</evidence>
<keyword evidence="1" id="KW-0694">RNA-binding</keyword>
<dbReference type="SUPFAM" id="SSF54928">
    <property type="entry name" value="RNA-binding domain, RBD"/>
    <property type="match status" value="1"/>
</dbReference>
<dbReference type="Pfam" id="PF00076">
    <property type="entry name" value="RRM_1"/>
    <property type="match status" value="1"/>
</dbReference>
<dbReference type="SMART" id="SM00360">
    <property type="entry name" value="RRM"/>
    <property type="match status" value="1"/>
</dbReference>
<comment type="caution">
    <text evidence="3">The sequence shown here is derived from an EMBL/GenBank/DDBJ whole genome shotgun (WGS) entry which is preliminary data.</text>
</comment>
<feature type="domain" description="RRM" evidence="2">
    <location>
        <begin position="9"/>
        <end position="86"/>
    </location>
</feature>
<evidence type="ECO:0000313" key="5">
    <source>
        <dbReference type="Proteomes" id="UP001085076"/>
    </source>
</evidence>
<evidence type="ECO:0000256" key="1">
    <source>
        <dbReference type="PROSITE-ProRule" id="PRU00176"/>
    </source>
</evidence>